<dbReference type="InterPro" id="IPR003140">
    <property type="entry name" value="PLipase/COase/thioEstase"/>
</dbReference>
<proteinExistence type="inferred from homology"/>
<dbReference type="InterPro" id="IPR029058">
    <property type="entry name" value="AB_hydrolase_fold"/>
</dbReference>
<protein>
    <submittedName>
        <fullName evidence="4">Dienelactone hydrolase family protein</fullName>
    </submittedName>
</protein>
<dbReference type="EMBL" id="JAUOPG010000007">
    <property type="protein sequence ID" value="MDO6454253.1"/>
    <property type="molecule type" value="Genomic_DNA"/>
</dbReference>
<feature type="domain" description="Phospholipase/carboxylesterase/thioesterase" evidence="3">
    <location>
        <begin position="7"/>
        <end position="213"/>
    </location>
</feature>
<evidence type="ECO:0000259" key="3">
    <source>
        <dbReference type="Pfam" id="PF02230"/>
    </source>
</evidence>
<keyword evidence="2 4" id="KW-0378">Hydrolase</keyword>
<accession>A0AAW7XMW1</accession>
<dbReference type="PANTHER" id="PTHR10655">
    <property type="entry name" value="LYSOPHOSPHOLIPASE-RELATED"/>
    <property type="match status" value="1"/>
</dbReference>
<organism evidence="4 5">
    <name type="scientific">Neptunomonas phycophila</name>
    <dbReference type="NCBI Taxonomy" id="1572645"/>
    <lineage>
        <taxon>Bacteria</taxon>
        <taxon>Pseudomonadati</taxon>
        <taxon>Pseudomonadota</taxon>
        <taxon>Gammaproteobacteria</taxon>
        <taxon>Oceanospirillales</taxon>
        <taxon>Oceanospirillaceae</taxon>
        <taxon>Neptunomonas</taxon>
    </lineage>
</organism>
<dbReference type="Gene3D" id="3.40.50.1820">
    <property type="entry name" value="alpha/beta hydrolase"/>
    <property type="match status" value="1"/>
</dbReference>
<name>A0AAW7XMW1_9GAMM</name>
<dbReference type="AlphaFoldDB" id="A0AAW7XMW1"/>
<evidence type="ECO:0000313" key="5">
    <source>
        <dbReference type="Proteomes" id="UP001169862"/>
    </source>
</evidence>
<gene>
    <name evidence="4" type="ORF">Q4490_11835</name>
</gene>
<dbReference type="Pfam" id="PF02230">
    <property type="entry name" value="Abhydrolase_2"/>
    <property type="match status" value="1"/>
</dbReference>
<dbReference type="PANTHER" id="PTHR10655:SF17">
    <property type="entry name" value="LYSOPHOSPHOLIPASE-LIKE PROTEIN 1"/>
    <property type="match status" value="1"/>
</dbReference>
<dbReference type="Proteomes" id="UP001169862">
    <property type="component" value="Unassembled WGS sequence"/>
</dbReference>
<dbReference type="SUPFAM" id="SSF53474">
    <property type="entry name" value="alpha/beta-Hydrolases"/>
    <property type="match status" value="1"/>
</dbReference>
<comment type="similarity">
    <text evidence="1">Belongs to the AB hydrolase superfamily. AB hydrolase 2 family.</text>
</comment>
<comment type="caution">
    <text evidence="4">The sequence shown here is derived from an EMBL/GenBank/DDBJ whole genome shotgun (WGS) entry which is preliminary data.</text>
</comment>
<evidence type="ECO:0000256" key="2">
    <source>
        <dbReference type="ARBA" id="ARBA00022801"/>
    </source>
</evidence>
<dbReference type="RefSeq" id="WP_303550775.1">
    <property type="nucleotide sequence ID" value="NZ_JAUOPG010000007.1"/>
</dbReference>
<sequence length="218" mass="23769">MSDVITVETAAQPDAAIIWMHGLGADGADFPPTLPYLLLPESLKIRFLFPNAPVRPVTVNGGFEMRSWYDIISMDNGREINGHQLDESIIRINKMVDDQIEQGIDAQRILLVGFSQGGAVAYETGLQGSSSIGGIAAMSTYLPRPLSSLAVTAATSLPVLILHGTYDDVVPLTMAEEAKQQLKQTGFDPEFYEYAMAHEVSVESLKKLGSWISQRLSK</sequence>
<dbReference type="GO" id="GO:0016787">
    <property type="term" value="F:hydrolase activity"/>
    <property type="evidence" value="ECO:0007669"/>
    <property type="project" value="UniProtKB-KW"/>
</dbReference>
<evidence type="ECO:0000256" key="1">
    <source>
        <dbReference type="ARBA" id="ARBA00006499"/>
    </source>
</evidence>
<dbReference type="InterPro" id="IPR050565">
    <property type="entry name" value="LYPA1-2/EST-like"/>
</dbReference>
<reference evidence="4" key="1">
    <citation type="submission" date="2023-07" db="EMBL/GenBank/DDBJ databases">
        <title>Genome content predicts the carbon catabolic preferences of heterotrophic bacteria.</title>
        <authorList>
            <person name="Gralka M."/>
        </authorList>
    </citation>
    <scope>NUCLEOTIDE SEQUENCE</scope>
    <source>
        <strain evidence="4">I2M16</strain>
    </source>
</reference>
<evidence type="ECO:0000313" key="4">
    <source>
        <dbReference type="EMBL" id="MDO6454253.1"/>
    </source>
</evidence>